<gene>
    <name evidence="2" type="ORF">ABK905_10710</name>
</gene>
<evidence type="ECO:0000313" key="2">
    <source>
        <dbReference type="EMBL" id="XBS71358.1"/>
    </source>
</evidence>
<name>A0AAU7QDZ3_9GAMM</name>
<keyword evidence="1" id="KW-1133">Transmembrane helix</keyword>
<keyword evidence="1" id="KW-0812">Transmembrane</keyword>
<organism evidence="2">
    <name type="scientific">Acerihabitans sp. KWT182</name>
    <dbReference type="NCBI Taxonomy" id="3157919"/>
    <lineage>
        <taxon>Bacteria</taxon>
        <taxon>Pseudomonadati</taxon>
        <taxon>Pseudomonadota</taxon>
        <taxon>Gammaproteobacteria</taxon>
        <taxon>Enterobacterales</taxon>
        <taxon>Pectobacteriaceae</taxon>
        <taxon>Acerihabitans</taxon>
    </lineage>
</organism>
<proteinExistence type="predicted"/>
<reference evidence="2" key="1">
    <citation type="submission" date="2024-06" db="EMBL/GenBank/DDBJ databases">
        <authorList>
            <person name="Coelho C."/>
            <person name="Bento M."/>
            <person name="Garcia E."/>
            <person name="Camelo A."/>
            <person name="Brandao I."/>
            <person name="Espirito Santo C."/>
            <person name="Trovao J."/>
            <person name="Verissimo A."/>
            <person name="Costa J."/>
            <person name="Tiago I."/>
        </authorList>
    </citation>
    <scope>NUCLEOTIDE SEQUENCE</scope>
    <source>
        <strain evidence="2">KWT182</strain>
    </source>
</reference>
<evidence type="ECO:0008006" key="3">
    <source>
        <dbReference type="Google" id="ProtNLM"/>
    </source>
</evidence>
<feature type="transmembrane region" description="Helical" evidence="1">
    <location>
        <begin position="90"/>
        <end position="112"/>
    </location>
</feature>
<accession>A0AAU7QDZ3</accession>
<sequence length="177" mass="18713">MLKDAACTSRGATLQALALNLRRNAVKPAELPDKPITHPRAGPAAYNELTMMTGQEKNLARPPKTVCLAVEGNTPLSAAKSTFGPHGWTIIFFQALMFWIAAGAVTHGLNVILPALSTTFHLDYNALLALTTPASWASIPAGPICARLSEKRDPNSISFFALSPAGCASACWATGVR</sequence>
<evidence type="ECO:0000256" key="1">
    <source>
        <dbReference type="SAM" id="Phobius"/>
    </source>
</evidence>
<dbReference type="AlphaFoldDB" id="A0AAU7QDZ3"/>
<dbReference type="InterPro" id="IPR036259">
    <property type="entry name" value="MFS_trans_sf"/>
</dbReference>
<protein>
    <recommendedName>
        <fullName evidence="3">MFS transporter</fullName>
    </recommendedName>
</protein>
<dbReference type="EMBL" id="CP157947">
    <property type="protein sequence ID" value="XBS71358.1"/>
    <property type="molecule type" value="Genomic_DNA"/>
</dbReference>
<dbReference type="SUPFAM" id="SSF103473">
    <property type="entry name" value="MFS general substrate transporter"/>
    <property type="match status" value="1"/>
</dbReference>
<keyword evidence="1" id="KW-0472">Membrane</keyword>